<dbReference type="SUPFAM" id="SSF53474">
    <property type="entry name" value="alpha/beta-Hydrolases"/>
    <property type="match status" value="1"/>
</dbReference>
<evidence type="ECO:0000259" key="2">
    <source>
        <dbReference type="Pfam" id="PF01764"/>
    </source>
</evidence>
<feature type="chain" id="PRO_5013855416" description="Fungal lipase-type domain-containing protein" evidence="1">
    <location>
        <begin position="19"/>
        <end position="448"/>
    </location>
</feature>
<dbReference type="EMBL" id="PDUG01000003">
    <property type="protein sequence ID" value="PIC41408.1"/>
    <property type="molecule type" value="Genomic_DNA"/>
</dbReference>
<dbReference type="OrthoDB" id="426718at2759"/>
<comment type="caution">
    <text evidence="3">The sequence shown here is derived from an EMBL/GenBank/DDBJ whole genome shotgun (WGS) entry which is preliminary data.</text>
</comment>
<dbReference type="GO" id="GO:0006629">
    <property type="term" value="P:lipid metabolic process"/>
    <property type="evidence" value="ECO:0007669"/>
    <property type="project" value="InterPro"/>
</dbReference>
<reference evidence="4" key="1">
    <citation type="submission" date="2017-10" db="EMBL/GenBank/DDBJ databases">
        <title>Rapid genome shrinkage in a self-fertile nematode reveals novel sperm competition proteins.</title>
        <authorList>
            <person name="Yin D."/>
            <person name="Schwarz E.M."/>
            <person name="Thomas C.G."/>
            <person name="Felde R.L."/>
            <person name="Korf I.F."/>
            <person name="Cutter A.D."/>
            <person name="Schartner C.M."/>
            <person name="Ralston E.J."/>
            <person name="Meyer B.J."/>
            <person name="Haag E.S."/>
        </authorList>
    </citation>
    <scope>NUCLEOTIDE SEQUENCE [LARGE SCALE GENOMIC DNA]</scope>
    <source>
        <strain evidence="4">JU1422</strain>
    </source>
</reference>
<evidence type="ECO:0000313" key="3">
    <source>
        <dbReference type="EMBL" id="PIC41408.1"/>
    </source>
</evidence>
<evidence type="ECO:0000256" key="1">
    <source>
        <dbReference type="SAM" id="SignalP"/>
    </source>
</evidence>
<dbReference type="InterPro" id="IPR029058">
    <property type="entry name" value="AB_hydrolase_fold"/>
</dbReference>
<dbReference type="PANTHER" id="PTHR45908:SF22">
    <property type="entry name" value="FUNGAL LIPASE-LIKE DOMAIN-CONTAINING PROTEIN"/>
    <property type="match status" value="1"/>
</dbReference>
<dbReference type="PANTHER" id="PTHR45908">
    <property type="entry name" value="PROTEIN CBG11750-RELATED"/>
    <property type="match status" value="1"/>
</dbReference>
<organism evidence="3 4">
    <name type="scientific">Caenorhabditis nigoni</name>
    <dbReference type="NCBI Taxonomy" id="1611254"/>
    <lineage>
        <taxon>Eukaryota</taxon>
        <taxon>Metazoa</taxon>
        <taxon>Ecdysozoa</taxon>
        <taxon>Nematoda</taxon>
        <taxon>Chromadorea</taxon>
        <taxon>Rhabditida</taxon>
        <taxon>Rhabditina</taxon>
        <taxon>Rhabditomorpha</taxon>
        <taxon>Rhabditoidea</taxon>
        <taxon>Rhabditidae</taxon>
        <taxon>Peloderinae</taxon>
        <taxon>Caenorhabditis</taxon>
    </lineage>
</organism>
<dbReference type="Proteomes" id="UP000230233">
    <property type="component" value="Chromosome III"/>
</dbReference>
<evidence type="ECO:0000313" key="4">
    <source>
        <dbReference type="Proteomes" id="UP000230233"/>
    </source>
</evidence>
<feature type="signal peptide" evidence="1">
    <location>
        <begin position="1"/>
        <end position="18"/>
    </location>
</feature>
<keyword evidence="4" id="KW-1185">Reference proteome</keyword>
<name>A0A2G5UPG8_9PELO</name>
<dbReference type="CDD" id="cd00519">
    <property type="entry name" value="Lipase_3"/>
    <property type="match status" value="1"/>
</dbReference>
<protein>
    <recommendedName>
        <fullName evidence="2">Fungal lipase-type domain-containing protein</fullName>
    </recommendedName>
</protein>
<dbReference type="STRING" id="1611254.A0A2G5UPG8"/>
<accession>A0A2G5UPG8</accession>
<keyword evidence="1" id="KW-0732">Signal</keyword>
<gene>
    <name evidence="3" type="primary">Cnig_chr_III.g8837</name>
    <name evidence="3" type="ORF">B9Z55_008837</name>
</gene>
<proteinExistence type="predicted"/>
<sequence length="448" mass="50382">MLLLKTLGIALILGLATADKCSDCLAQGKHWCVTVNACGFTPCVTTITKALNCPELPDKAHAYDDAFMRNKVFITHSAAYNMDPQKCFTSKMPSMKVSKVVNVNCDRYGPKAMCFSFTAYDTTQRVIALTFRGTEGGTQLTEEILDFFHGKKAFFDAGNVFEYFYDAFLFQWNGGLSQDLRNLKYKYPDYEIWVTGHSMGGAIASIAASYIVKTGLYTSDKIKLVTLGQPRTGDYAFAQWHDATFPYSFRIVHHRDIAAHIPPMEGQDELFHHRTEVWYNNNMTVGMPYTLCAEADGLYCSARQVDYSTEDHVWILQDLLGFQDAPSPHNSHDFEDGFQTPGLAWGCLDNDLDNSAWTTQCLDCLQQHRGFSSFQSSDWHDSDQDNIGSIAKGKKLVGFRTGTLRTGLEDSHQEDSVQQRQGWMVARIGTISTQSTGWRGEENENQNF</sequence>
<dbReference type="Pfam" id="PF01764">
    <property type="entry name" value="Lipase_3"/>
    <property type="match status" value="1"/>
</dbReference>
<dbReference type="AlphaFoldDB" id="A0A2G5UPG8"/>
<dbReference type="InterPro" id="IPR002921">
    <property type="entry name" value="Fungal_lipase-type"/>
</dbReference>
<feature type="domain" description="Fungal lipase-type" evidence="2">
    <location>
        <begin position="129"/>
        <end position="264"/>
    </location>
</feature>
<dbReference type="Gene3D" id="3.40.50.1820">
    <property type="entry name" value="alpha/beta hydrolase"/>
    <property type="match status" value="1"/>
</dbReference>